<dbReference type="OrthoDB" id="4115689at2759"/>
<dbReference type="EMBL" id="PDNA01000146">
    <property type="protein sequence ID" value="PGH10464.1"/>
    <property type="molecule type" value="Genomic_DNA"/>
</dbReference>
<evidence type="ECO:0000256" key="2">
    <source>
        <dbReference type="ARBA" id="ARBA00022527"/>
    </source>
</evidence>
<dbReference type="Gene3D" id="1.10.510.10">
    <property type="entry name" value="Transferase(Phosphotransferase) domain 1"/>
    <property type="match status" value="1"/>
</dbReference>
<feature type="domain" description="Protein kinase" evidence="9">
    <location>
        <begin position="13"/>
        <end position="250"/>
    </location>
</feature>
<comment type="caution">
    <text evidence="10">The sequence shown here is derived from an EMBL/GenBank/DDBJ whole genome shotgun (WGS) entry which is preliminary data.</text>
</comment>
<keyword evidence="6" id="KW-0067">ATP-binding</keyword>
<evidence type="ECO:0000256" key="1">
    <source>
        <dbReference type="ARBA" id="ARBA00012513"/>
    </source>
</evidence>
<evidence type="ECO:0000256" key="8">
    <source>
        <dbReference type="ARBA" id="ARBA00048679"/>
    </source>
</evidence>
<name>A0A2B7XFK6_POLH7</name>
<evidence type="ECO:0000256" key="3">
    <source>
        <dbReference type="ARBA" id="ARBA00022679"/>
    </source>
</evidence>
<keyword evidence="11" id="KW-1185">Reference proteome</keyword>
<evidence type="ECO:0000256" key="4">
    <source>
        <dbReference type="ARBA" id="ARBA00022741"/>
    </source>
</evidence>
<keyword evidence="3" id="KW-0808">Transferase</keyword>
<evidence type="ECO:0000256" key="5">
    <source>
        <dbReference type="ARBA" id="ARBA00022777"/>
    </source>
</evidence>
<dbReference type="GO" id="GO:0005524">
    <property type="term" value="F:ATP binding"/>
    <property type="evidence" value="ECO:0007669"/>
    <property type="project" value="UniProtKB-KW"/>
</dbReference>
<dbReference type="Proteomes" id="UP000224634">
    <property type="component" value="Unassembled WGS sequence"/>
</dbReference>
<keyword evidence="4" id="KW-0547">Nucleotide-binding</keyword>
<comment type="catalytic activity">
    <reaction evidence="7">
        <text>L-threonyl-[protein] + ATP = O-phospho-L-threonyl-[protein] + ADP + H(+)</text>
        <dbReference type="Rhea" id="RHEA:46608"/>
        <dbReference type="Rhea" id="RHEA-COMP:11060"/>
        <dbReference type="Rhea" id="RHEA-COMP:11605"/>
        <dbReference type="ChEBI" id="CHEBI:15378"/>
        <dbReference type="ChEBI" id="CHEBI:30013"/>
        <dbReference type="ChEBI" id="CHEBI:30616"/>
        <dbReference type="ChEBI" id="CHEBI:61977"/>
        <dbReference type="ChEBI" id="CHEBI:456216"/>
        <dbReference type="EC" id="2.7.11.1"/>
    </reaction>
</comment>
<evidence type="ECO:0000313" key="11">
    <source>
        <dbReference type="Proteomes" id="UP000224634"/>
    </source>
</evidence>
<dbReference type="PROSITE" id="PS50011">
    <property type="entry name" value="PROTEIN_KINASE_DOM"/>
    <property type="match status" value="1"/>
</dbReference>
<gene>
    <name evidence="10" type="ORF">AJ80_07507</name>
</gene>
<dbReference type="GO" id="GO:0005737">
    <property type="term" value="C:cytoplasm"/>
    <property type="evidence" value="ECO:0007669"/>
    <property type="project" value="TreeGrafter"/>
</dbReference>
<dbReference type="InterPro" id="IPR001245">
    <property type="entry name" value="Ser-Thr/Tyr_kinase_cat_dom"/>
</dbReference>
<keyword evidence="2 10" id="KW-0723">Serine/threonine-protein kinase</keyword>
<dbReference type="STRING" id="1447883.A0A2B7XFK6"/>
<dbReference type="SUPFAM" id="SSF56112">
    <property type="entry name" value="Protein kinase-like (PK-like)"/>
    <property type="match status" value="1"/>
</dbReference>
<sequence>MSSPFRDLDDNLIPENQILGYGRTGLVILREETAVKSSDVDIEMNIKSLQHEQAIYQRLGRCTGIVSYLGFSTTTTELAFMKNGDLRTYLARNGSPNKSLQLLWFREVARTLAHIHDRRVIVADIASRNFLLDSDLSIKFCDFTESTKMPLDTCMETVDDEGYSIQADIGQLGAVIYEVVVGERCGCDLFKDVPPTVGRAAWPRRENLPSTQSIWLGPVIEKCWTKGAFRNARDLDTSNVRYRTTKSPSN</sequence>
<dbReference type="GO" id="GO:0004674">
    <property type="term" value="F:protein serine/threonine kinase activity"/>
    <property type="evidence" value="ECO:0007669"/>
    <property type="project" value="UniProtKB-KW"/>
</dbReference>
<evidence type="ECO:0000259" key="9">
    <source>
        <dbReference type="PROSITE" id="PS50011"/>
    </source>
</evidence>
<dbReference type="PANTHER" id="PTHR24361">
    <property type="entry name" value="MITOGEN-ACTIVATED KINASE KINASE KINASE"/>
    <property type="match status" value="1"/>
</dbReference>
<dbReference type="InterPro" id="IPR011009">
    <property type="entry name" value="Kinase-like_dom_sf"/>
</dbReference>
<evidence type="ECO:0000256" key="7">
    <source>
        <dbReference type="ARBA" id="ARBA00047899"/>
    </source>
</evidence>
<protein>
    <recommendedName>
        <fullName evidence="1">non-specific serine/threonine protein kinase</fullName>
        <ecNumber evidence="1">2.7.11.1</ecNumber>
    </recommendedName>
</protein>
<organism evidence="10 11">
    <name type="scientific">Polytolypa hystricis (strain UAMH7299)</name>
    <dbReference type="NCBI Taxonomy" id="1447883"/>
    <lineage>
        <taxon>Eukaryota</taxon>
        <taxon>Fungi</taxon>
        <taxon>Dikarya</taxon>
        <taxon>Ascomycota</taxon>
        <taxon>Pezizomycotina</taxon>
        <taxon>Eurotiomycetes</taxon>
        <taxon>Eurotiomycetidae</taxon>
        <taxon>Onygenales</taxon>
        <taxon>Onygenales incertae sedis</taxon>
        <taxon>Polytolypa</taxon>
    </lineage>
</organism>
<accession>A0A2B7XFK6</accession>
<dbReference type="Pfam" id="PF07714">
    <property type="entry name" value="PK_Tyr_Ser-Thr"/>
    <property type="match status" value="1"/>
</dbReference>
<comment type="catalytic activity">
    <reaction evidence="8">
        <text>L-seryl-[protein] + ATP = O-phospho-L-seryl-[protein] + ADP + H(+)</text>
        <dbReference type="Rhea" id="RHEA:17989"/>
        <dbReference type="Rhea" id="RHEA-COMP:9863"/>
        <dbReference type="Rhea" id="RHEA-COMP:11604"/>
        <dbReference type="ChEBI" id="CHEBI:15378"/>
        <dbReference type="ChEBI" id="CHEBI:29999"/>
        <dbReference type="ChEBI" id="CHEBI:30616"/>
        <dbReference type="ChEBI" id="CHEBI:83421"/>
        <dbReference type="ChEBI" id="CHEBI:456216"/>
        <dbReference type="EC" id="2.7.11.1"/>
    </reaction>
</comment>
<evidence type="ECO:0000313" key="10">
    <source>
        <dbReference type="EMBL" id="PGH10464.1"/>
    </source>
</evidence>
<keyword evidence="5 10" id="KW-0418">Kinase</keyword>
<evidence type="ECO:0000256" key="6">
    <source>
        <dbReference type="ARBA" id="ARBA00022840"/>
    </source>
</evidence>
<dbReference type="InterPro" id="IPR053235">
    <property type="entry name" value="Ser_Thr_kinase"/>
</dbReference>
<proteinExistence type="predicted"/>
<reference evidence="10 11" key="1">
    <citation type="submission" date="2017-10" db="EMBL/GenBank/DDBJ databases">
        <title>Comparative genomics in systemic dimorphic fungi from Ajellomycetaceae.</title>
        <authorList>
            <person name="Munoz J.F."/>
            <person name="Mcewen J.G."/>
            <person name="Clay O.K."/>
            <person name="Cuomo C.A."/>
        </authorList>
    </citation>
    <scope>NUCLEOTIDE SEQUENCE [LARGE SCALE GENOMIC DNA]</scope>
    <source>
        <strain evidence="10 11">UAMH7299</strain>
    </source>
</reference>
<dbReference type="PANTHER" id="PTHR24361:SF433">
    <property type="entry name" value="PROTEIN KINASE DOMAIN-CONTAINING PROTEIN"/>
    <property type="match status" value="1"/>
</dbReference>
<dbReference type="EC" id="2.7.11.1" evidence="1"/>
<dbReference type="AlphaFoldDB" id="A0A2B7XFK6"/>
<dbReference type="InterPro" id="IPR000719">
    <property type="entry name" value="Prot_kinase_dom"/>
</dbReference>